<name>A0A6J4IMJ6_9PSEU</name>
<sequence length="37" mass="3557">MTTGAGGGRGAGGRRGGMATGGRVWCPSVVHGCPRSV</sequence>
<accession>A0A6J4IMJ6</accession>
<evidence type="ECO:0000256" key="1">
    <source>
        <dbReference type="SAM" id="MobiDB-lite"/>
    </source>
</evidence>
<dbReference type="EMBL" id="CADCTH010000284">
    <property type="protein sequence ID" value="CAA9254274.1"/>
    <property type="molecule type" value="Genomic_DNA"/>
</dbReference>
<feature type="region of interest" description="Disordered" evidence="1">
    <location>
        <begin position="1"/>
        <end position="23"/>
    </location>
</feature>
<evidence type="ECO:0000313" key="2">
    <source>
        <dbReference type="EMBL" id="CAA9254274.1"/>
    </source>
</evidence>
<organism evidence="2">
    <name type="scientific">uncultured Actinomycetospora sp</name>
    <dbReference type="NCBI Taxonomy" id="1135996"/>
    <lineage>
        <taxon>Bacteria</taxon>
        <taxon>Bacillati</taxon>
        <taxon>Actinomycetota</taxon>
        <taxon>Actinomycetes</taxon>
        <taxon>Pseudonocardiales</taxon>
        <taxon>Pseudonocardiaceae</taxon>
        <taxon>Actinomycetospora</taxon>
        <taxon>environmental samples</taxon>
    </lineage>
</organism>
<gene>
    <name evidence="2" type="ORF">AVDCRST_MAG54-2155</name>
</gene>
<protein>
    <submittedName>
        <fullName evidence="2">Uncharacterized protein</fullName>
    </submittedName>
</protein>
<feature type="compositionally biased region" description="Gly residues" evidence="1">
    <location>
        <begin position="1"/>
        <end position="20"/>
    </location>
</feature>
<dbReference type="AlphaFoldDB" id="A0A6J4IMJ6"/>
<reference evidence="2" key="1">
    <citation type="submission" date="2020-02" db="EMBL/GenBank/DDBJ databases">
        <authorList>
            <person name="Meier V. D."/>
        </authorList>
    </citation>
    <scope>NUCLEOTIDE SEQUENCE</scope>
    <source>
        <strain evidence="2">AVDCRST_MAG54</strain>
    </source>
</reference>
<proteinExistence type="predicted"/>